<dbReference type="GO" id="GO:0048870">
    <property type="term" value="P:cell motility"/>
    <property type="evidence" value="ECO:0007669"/>
    <property type="project" value="TreeGrafter"/>
</dbReference>
<dbReference type="GO" id="GO:0006915">
    <property type="term" value="P:apoptotic process"/>
    <property type="evidence" value="ECO:0007669"/>
    <property type="project" value="UniProtKB-KW"/>
</dbReference>
<keyword evidence="1" id="KW-0053">Apoptosis</keyword>
<evidence type="ECO:0000256" key="4">
    <source>
        <dbReference type="ARBA" id="ARBA00024863"/>
    </source>
</evidence>
<dbReference type="Proteomes" id="UP000284706">
    <property type="component" value="Unassembled WGS sequence"/>
</dbReference>
<dbReference type="Gene3D" id="1.25.10.10">
    <property type="entry name" value="Leucine-rich Repeat Variant"/>
    <property type="match status" value="1"/>
</dbReference>
<dbReference type="InterPro" id="IPR006816">
    <property type="entry name" value="ELMO_dom"/>
</dbReference>
<dbReference type="InterPro" id="IPR016024">
    <property type="entry name" value="ARM-type_fold"/>
</dbReference>
<dbReference type="AlphaFoldDB" id="A0A409VNT2"/>
<dbReference type="Gene3D" id="2.30.29.30">
    <property type="entry name" value="Pleckstrin-homology domain (PH domain)/Phosphotyrosine-binding domain (PTB)"/>
    <property type="match status" value="1"/>
</dbReference>
<dbReference type="OrthoDB" id="28413at2759"/>
<dbReference type="Pfam" id="PF16457">
    <property type="entry name" value="PH_12"/>
    <property type="match status" value="1"/>
</dbReference>
<keyword evidence="8" id="KW-1185">Reference proteome</keyword>
<evidence type="ECO:0000259" key="6">
    <source>
        <dbReference type="PROSITE" id="PS51335"/>
    </source>
</evidence>
<sequence length="769" mass="86389">MSTSHSSAAVRSPTGTSSSANGTQTKPGLVPTNNVTVAEGLTYRTRIEPTLTVDDVVKQLCVNLKIKEPPSHLALRDSETGELVTNDNLVRKIKNKVNLKLVNAPAREARETVEKMRNRSDINDKNFRLALFSLQKYIREEAFVHEFLDHDGLNELVDVIYTSSGNPLAYALASMQNLMELEYGWATLGDDFILKVVQILSSPQSPINVCRPATAILKKLVEADPANITGPQVASSSRSLPTPPPGSVYRYGFQIVFEQMRKEPKFLETVVNRLGSGDTAMAQYSMMLINSLLAHASDARWEEFISELEKLKVRKTVVRLMSLHTTEDLTSCILDFQANMVRVTYRKKTTIVDPDDDELHAAALRSIWACSKLTEEVDSEGQILKWRKLGFETEDIDQEFSEVGVLGLECLQKFVESDPDFSKLVLEQLSKPEERRCPIAKASNEVVELLSEHWAIFAPGYSTSTTFQPFFLDFYKVHSLATHFFIRMWSESGAASDDFTRVAALVRSQVKVALRSENVRPWHEVEHDFLEIEYRAVRDRQMKELELEDDLLSKVPVRNLRAKLYKESFEFVKQQRIQCLLQGAWFVNALPPSSPREAVRRPSRPWRFMRLDSGLKYLHYVDSAVKFPVRQGLEDLPERIDVSLISEVATGTCAPPPNVLRDQSDLPTSSALVPSPLSFSLLSAHEGSLADLIAPDQSRWADWTDGLNMLRRDGGHVASKETAGFVQALTEIGLKIKLLDLSGEMVEIPSGLVAPPPPMNNDFFFSELM</sequence>
<dbReference type="PROSITE" id="PS51335">
    <property type="entry name" value="ELMO"/>
    <property type="match status" value="1"/>
</dbReference>
<dbReference type="STRING" id="231916.A0A409VNT2"/>
<dbReference type="PANTHER" id="PTHR12771">
    <property type="entry name" value="ENGULFMENT AND CELL MOTILITY"/>
    <property type="match status" value="1"/>
</dbReference>
<dbReference type="InterPro" id="IPR011993">
    <property type="entry name" value="PH-like_dom_sf"/>
</dbReference>
<keyword evidence="3" id="KW-0729">SH3-binding</keyword>
<dbReference type="InterPro" id="IPR024574">
    <property type="entry name" value="ELMO_ARM"/>
</dbReference>
<dbReference type="InterPro" id="IPR001849">
    <property type="entry name" value="PH_domain"/>
</dbReference>
<keyword evidence="2" id="KW-0581">Phagocytosis</keyword>
<comment type="function">
    <text evidence="4">Involved in cytoskeletal rearrangements required for phagocytosis of apoptotic cells and cell motility. Acts in association with DOCK1 and CRK. Was initially proposed to be required in complex with DOCK1 to activate Rac Rho small GTPases. May enhance the guanine nucleotide exchange factor (GEF) activity of DOCK1.</text>
</comment>
<gene>
    <name evidence="7" type="ORF">CVT26_007088</name>
</gene>
<evidence type="ECO:0000256" key="5">
    <source>
        <dbReference type="SAM" id="MobiDB-lite"/>
    </source>
</evidence>
<reference evidence="7 8" key="1">
    <citation type="journal article" date="2018" name="Evol. Lett.">
        <title>Horizontal gene cluster transfer increased hallucinogenic mushroom diversity.</title>
        <authorList>
            <person name="Reynolds H.T."/>
            <person name="Vijayakumar V."/>
            <person name="Gluck-Thaler E."/>
            <person name="Korotkin H.B."/>
            <person name="Matheny P.B."/>
            <person name="Slot J.C."/>
        </authorList>
    </citation>
    <scope>NUCLEOTIDE SEQUENCE [LARGE SCALE GENOMIC DNA]</scope>
    <source>
        <strain evidence="7 8">SRW20</strain>
    </source>
</reference>
<organism evidence="7 8">
    <name type="scientific">Gymnopilus dilepis</name>
    <dbReference type="NCBI Taxonomy" id="231916"/>
    <lineage>
        <taxon>Eukaryota</taxon>
        <taxon>Fungi</taxon>
        <taxon>Dikarya</taxon>
        <taxon>Basidiomycota</taxon>
        <taxon>Agaricomycotina</taxon>
        <taxon>Agaricomycetes</taxon>
        <taxon>Agaricomycetidae</taxon>
        <taxon>Agaricales</taxon>
        <taxon>Agaricineae</taxon>
        <taxon>Hymenogastraceae</taxon>
        <taxon>Gymnopilus</taxon>
    </lineage>
</organism>
<dbReference type="Pfam" id="PF11841">
    <property type="entry name" value="ELMO_ARM"/>
    <property type="match status" value="1"/>
</dbReference>
<accession>A0A409VNT2</accession>
<evidence type="ECO:0000313" key="8">
    <source>
        <dbReference type="Proteomes" id="UP000284706"/>
    </source>
</evidence>
<comment type="caution">
    <text evidence="7">The sequence shown here is derived from an EMBL/GenBank/DDBJ whole genome shotgun (WGS) entry which is preliminary data.</text>
</comment>
<protein>
    <recommendedName>
        <fullName evidence="6">ELMO domain-containing protein</fullName>
    </recommendedName>
</protein>
<dbReference type="EMBL" id="NHYE01005606">
    <property type="protein sequence ID" value="PPQ67888.1"/>
    <property type="molecule type" value="Genomic_DNA"/>
</dbReference>
<dbReference type="InParanoid" id="A0A409VNT2"/>
<evidence type="ECO:0000256" key="1">
    <source>
        <dbReference type="ARBA" id="ARBA00022703"/>
    </source>
</evidence>
<dbReference type="GO" id="GO:0007015">
    <property type="term" value="P:actin filament organization"/>
    <property type="evidence" value="ECO:0007669"/>
    <property type="project" value="TreeGrafter"/>
</dbReference>
<feature type="region of interest" description="Disordered" evidence="5">
    <location>
        <begin position="1"/>
        <end position="32"/>
    </location>
</feature>
<dbReference type="GO" id="GO:0005886">
    <property type="term" value="C:plasma membrane"/>
    <property type="evidence" value="ECO:0007669"/>
    <property type="project" value="TreeGrafter"/>
</dbReference>
<evidence type="ECO:0000313" key="7">
    <source>
        <dbReference type="EMBL" id="PPQ67888.1"/>
    </source>
</evidence>
<dbReference type="SUPFAM" id="SSF48371">
    <property type="entry name" value="ARM repeat"/>
    <property type="match status" value="1"/>
</dbReference>
<dbReference type="GO" id="GO:0017124">
    <property type="term" value="F:SH3 domain binding"/>
    <property type="evidence" value="ECO:0007669"/>
    <property type="project" value="UniProtKB-KW"/>
</dbReference>
<dbReference type="InterPro" id="IPR011989">
    <property type="entry name" value="ARM-like"/>
</dbReference>
<name>A0A409VNT2_9AGAR</name>
<evidence type="ECO:0000256" key="2">
    <source>
        <dbReference type="ARBA" id="ARBA00022907"/>
    </source>
</evidence>
<dbReference type="InterPro" id="IPR050868">
    <property type="entry name" value="ELMO_domain-containing"/>
</dbReference>
<dbReference type="PANTHER" id="PTHR12771:SF56">
    <property type="entry name" value="CED-12"/>
    <property type="match status" value="1"/>
</dbReference>
<evidence type="ECO:0000256" key="3">
    <source>
        <dbReference type="ARBA" id="ARBA00023036"/>
    </source>
</evidence>
<proteinExistence type="predicted"/>
<dbReference type="Pfam" id="PF04727">
    <property type="entry name" value="ELMO_CED12"/>
    <property type="match status" value="1"/>
</dbReference>
<feature type="domain" description="ELMO" evidence="6">
    <location>
        <begin position="359"/>
        <end position="514"/>
    </location>
</feature>